<feature type="compositionally biased region" description="Low complexity" evidence="1">
    <location>
        <begin position="429"/>
        <end position="440"/>
    </location>
</feature>
<feature type="compositionally biased region" description="Low complexity" evidence="1">
    <location>
        <begin position="35"/>
        <end position="54"/>
    </location>
</feature>
<evidence type="ECO:0000313" key="4">
    <source>
        <dbReference type="Proteomes" id="UP001217485"/>
    </source>
</evidence>
<evidence type="ECO:0008006" key="5">
    <source>
        <dbReference type="Google" id="ProtNLM"/>
    </source>
</evidence>
<feature type="chain" id="PRO_5047451953" description="Secreted protein" evidence="2">
    <location>
        <begin position="33"/>
        <end position="457"/>
    </location>
</feature>
<comment type="caution">
    <text evidence="3">The sequence shown here is derived from an EMBL/GenBank/DDBJ whole genome shotgun (WGS) entry which is preliminary data.</text>
</comment>
<organism evidence="3 4">
    <name type="scientific">Sorangium atrum</name>
    <dbReference type="NCBI Taxonomy" id="2995308"/>
    <lineage>
        <taxon>Bacteria</taxon>
        <taxon>Pseudomonadati</taxon>
        <taxon>Myxococcota</taxon>
        <taxon>Polyangia</taxon>
        <taxon>Polyangiales</taxon>
        <taxon>Polyangiaceae</taxon>
        <taxon>Sorangium</taxon>
    </lineage>
</organism>
<proteinExistence type="predicted"/>
<name>A0ABT5BWN3_9BACT</name>
<feature type="signal peptide" evidence="2">
    <location>
        <begin position="1"/>
        <end position="32"/>
    </location>
</feature>
<gene>
    <name evidence="3" type="ORF">POL72_12650</name>
</gene>
<dbReference type="InterPro" id="IPR058093">
    <property type="entry name" value="LA_2272-like"/>
</dbReference>
<dbReference type="Proteomes" id="UP001217485">
    <property type="component" value="Unassembled WGS sequence"/>
</dbReference>
<dbReference type="EMBL" id="JAQNDK010000001">
    <property type="protein sequence ID" value="MDC0678586.1"/>
    <property type="molecule type" value="Genomic_DNA"/>
</dbReference>
<feature type="region of interest" description="Disordered" evidence="1">
    <location>
        <begin position="428"/>
        <end position="457"/>
    </location>
</feature>
<sequence>MSRCARCSLRTAPIVAACALAPAVLAPRSALAQQPADAAPGRAAPRSAGPSDPSGAGGAGGERARRGPDTPYFPVNLSLIFPLSTNATAPDLATHLDLALLLGRVGFVDGAQIGLFSWTSGDLRGLQLGVASVVSGRAEGLQLAAGFALADAPLAGVQLAGLFGWASTTVAGAQIAGVANQTYADVDGLQAAGAVNVARGQVTGVQAAAVNIGRVDGLQIGAINVSQEQRGLQIGIINVARKIDGLQIGVINVTDNLEGESLGLIPLPREGGIRLALWGSTGLHGNVGLKFSSRYAYTILSFGLHSEPRAPNANDGRAAEREPLYAVGLAMGSRLPLDVEDLSLSADVGAYHRGPFQGDLPGRNEVLKARVSASYALAERLSPFVCAGGYMTLRGEGALDVGGGPELCLGVELGLLDAARRVRAPAAPPAVAGRGGALRASPGPARTTGASSSHRGS</sequence>
<dbReference type="RefSeq" id="WP_272095421.1">
    <property type="nucleotide sequence ID" value="NZ_JAQNDK010000001.1"/>
</dbReference>
<evidence type="ECO:0000256" key="1">
    <source>
        <dbReference type="SAM" id="MobiDB-lite"/>
    </source>
</evidence>
<feature type="compositionally biased region" description="Polar residues" evidence="1">
    <location>
        <begin position="448"/>
        <end position="457"/>
    </location>
</feature>
<dbReference type="NCBIfam" id="NF047436">
    <property type="entry name" value="LA_2272_repeat"/>
    <property type="match status" value="1"/>
</dbReference>
<protein>
    <recommendedName>
        <fullName evidence="5">Secreted protein</fullName>
    </recommendedName>
</protein>
<feature type="region of interest" description="Disordered" evidence="1">
    <location>
        <begin position="35"/>
        <end position="67"/>
    </location>
</feature>
<accession>A0ABT5BWN3</accession>
<evidence type="ECO:0000256" key="2">
    <source>
        <dbReference type="SAM" id="SignalP"/>
    </source>
</evidence>
<keyword evidence="2" id="KW-0732">Signal</keyword>
<evidence type="ECO:0000313" key="3">
    <source>
        <dbReference type="EMBL" id="MDC0678586.1"/>
    </source>
</evidence>
<reference evidence="3 4" key="1">
    <citation type="submission" date="2023-01" db="EMBL/GenBank/DDBJ databases">
        <title>Minimal conservation of predation-associated metabolite biosynthetic gene clusters underscores biosynthetic potential of Myxococcota including descriptions for ten novel species: Archangium lansinium sp. nov., Myxococcus landrumus sp. nov., Nannocystis bai.</title>
        <authorList>
            <person name="Ahearne A."/>
            <person name="Stevens C."/>
            <person name="Dowd S."/>
        </authorList>
    </citation>
    <scope>NUCLEOTIDE SEQUENCE [LARGE SCALE GENOMIC DNA]</scope>
    <source>
        <strain evidence="3 4">WIWO2</strain>
    </source>
</reference>
<keyword evidence="4" id="KW-1185">Reference proteome</keyword>